<keyword evidence="5" id="KW-0862">Zinc</keyword>
<dbReference type="InterPro" id="IPR037138">
    <property type="entry name" value="His_deacetylse_dom_sf"/>
</dbReference>
<dbReference type="PRINTS" id="PR01270">
    <property type="entry name" value="HDASUPER"/>
</dbReference>
<keyword evidence="4" id="KW-0378">Hydrolase</keyword>
<dbReference type="RefSeq" id="WP_188676660.1">
    <property type="nucleotide sequence ID" value="NZ_BMKA01000004.1"/>
</dbReference>
<evidence type="ECO:0000256" key="4">
    <source>
        <dbReference type="ARBA" id="ARBA00022801"/>
    </source>
</evidence>
<accession>A0A916R0Y3</accession>
<evidence type="ECO:0000256" key="5">
    <source>
        <dbReference type="ARBA" id="ARBA00022833"/>
    </source>
</evidence>
<organism evidence="7 8">
    <name type="scientific">Neptunicoccus cionae</name>
    <dbReference type="NCBI Taxonomy" id="2035344"/>
    <lineage>
        <taxon>Bacteria</taxon>
        <taxon>Pseudomonadati</taxon>
        <taxon>Pseudomonadota</taxon>
        <taxon>Alphaproteobacteria</taxon>
        <taxon>Rhodobacterales</taxon>
        <taxon>Paracoccaceae</taxon>
        <taxon>Neptunicoccus</taxon>
    </lineage>
</organism>
<comment type="similarity">
    <text evidence="2">Belongs to the histone deacetylase family.</text>
</comment>
<dbReference type="EMBL" id="BMKA01000004">
    <property type="protein sequence ID" value="GGA25737.1"/>
    <property type="molecule type" value="Genomic_DNA"/>
</dbReference>
<dbReference type="GO" id="GO:0004407">
    <property type="term" value="F:histone deacetylase activity"/>
    <property type="evidence" value="ECO:0007669"/>
    <property type="project" value="TreeGrafter"/>
</dbReference>
<name>A0A916R0Y3_9RHOB</name>
<dbReference type="Proteomes" id="UP000628017">
    <property type="component" value="Unassembled WGS sequence"/>
</dbReference>
<evidence type="ECO:0000259" key="6">
    <source>
        <dbReference type="Pfam" id="PF00850"/>
    </source>
</evidence>
<dbReference type="InterPro" id="IPR000286">
    <property type="entry name" value="HDACs"/>
</dbReference>
<evidence type="ECO:0000313" key="8">
    <source>
        <dbReference type="Proteomes" id="UP000628017"/>
    </source>
</evidence>
<evidence type="ECO:0000256" key="3">
    <source>
        <dbReference type="ARBA" id="ARBA00022723"/>
    </source>
</evidence>
<dbReference type="PANTHER" id="PTHR10625:SF17">
    <property type="entry name" value="HISTONE DEACETYLASE 8"/>
    <property type="match status" value="1"/>
</dbReference>
<gene>
    <name evidence="7" type="ORF">GCM10011498_28310</name>
</gene>
<dbReference type="InterPro" id="IPR023696">
    <property type="entry name" value="Ureohydrolase_dom_sf"/>
</dbReference>
<protein>
    <submittedName>
        <fullName evidence="7">Acetylpolyamine amidohydrolase</fullName>
    </submittedName>
</protein>
<dbReference type="InterPro" id="IPR023801">
    <property type="entry name" value="His_deacetylse_dom"/>
</dbReference>
<evidence type="ECO:0000256" key="2">
    <source>
        <dbReference type="ARBA" id="ARBA00005947"/>
    </source>
</evidence>
<dbReference type="CDD" id="cd10001">
    <property type="entry name" value="HDAC_classII_APAH"/>
    <property type="match status" value="1"/>
</dbReference>
<keyword evidence="3" id="KW-0479">Metal-binding</keyword>
<dbReference type="AlphaFoldDB" id="A0A916R0Y3"/>
<sequence>METIFTEKHRLRDAKSELFGGQLVQPHERPSRAEYVIKRVREANLGLVSDPDDFGLDPILAIHKPDFVEFLQTAWERWQEAGFQGEAMPTTWVGRRMSDKRPSFIEGQVGYYALAGETSISGGTWEAAYASAQVALTGADRINNGARSVFSLCRPPGHHATADMFGGYCFLNNAAISAQHYLDTGGKRVAILDVDFHHGNGTQDIFYNRDDVLFVSLHGDPLETFPYHLGHADETGGGAGAGFNVNYPMPPNTPFEVWRSALAKGLDRIADYAPDVLIVSLGVDTFENDPISFFKLKSDDFTTMGADIARAGLSTQFIMEGGYDVEEIGVNAVNVLQGFIAEQGD</sequence>
<dbReference type="PANTHER" id="PTHR10625">
    <property type="entry name" value="HISTONE DEACETYLASE HDAC1-RELATED"/>
    <property type="match status" value="1"/>
</dbReference>
<dbReference type="GO" id="GO:0040029">
    <property type="term" value="P:epigenetic regulation of gene expression"/>
    <property type="evidence" value="ECO:0007669"/>
    <property type="project" value="TreeGrafter"/>
</dbReference>
<proteinExistence type="inferred from homology"/>
<feature type="domain" description="Histone deacetylase" evidence="6">
    <location>
        <begin position="28"/>
        <end position="336"/>
    </location>
</feature>
<dbReference type="GO" id="GO:0046872">
    <property type="term" value="F:metal ion binding"/>
    <property type="evidence" value="ECO:0007669"/>
    <property type="project" value="UniProtKB-KW"/>
</dbReference>
<dbReference type="Gene3D" id="3.40.800.20">
    <property type="entry name" value="Histone deacetylase domain"/>
    <property type="match status" value="1"/>
</dbReference>
<keyword evidence="8" id="KW-1185">Reference proteome</keyword>
<dbReference type="Pfam" id="PF00850">
    <property type="entry name" value="Hist_deacetyl"/>
    <property type="match status" value="1"/>
</dbReference>
<evidence type="ECO:0000256" key="1">
    <source>
        <dbReference type="ARBA" id="ARBA00001947"/>
    </source>
</evidence>
<comment type="caution">
    <text evidence="7">The sequence shown here is derived from an EMBL/GenBank/DDBJ whole genome shotgun (WGS) entry which is preliminary data.</text>
</comment>
<dbReference type="SUPFAM" id="SSF52768">
    <property type="entry name" value="Arginase/deacetylase"/>
    <property type="match status" value="1"/>
</dbReference>
<comment type="cofactor">
    <cofactor evidence="1">
        <name>Zn(2+)</name>
        <dbReference type="ChEBI" id="CHEBI:29105"/>
    </cofactor>
</comment>
<evidence type="ECO:0000313" key="7">
    <source>
        <dbReference type="EMBL" id="GGA25737.1"/>
    </source>
</evidence>
<reference evidence="7" key="1">
    <citation type="journal article" date="2014" name="Int. J. Syst. Evol. Microbiol.">
        <title>Complete genome sequence of Corynebacterium casei LMG S-19264T (=DSM 44701T), isolated from a smear-ripened cheese.</title>
        <authorList>
            <consortium name="US DOE Joint Genome Institute (JGI-PGF)"/>
            <person name="Walter F."/>
            <person name="Albersmeier A."/>
            <person name="Kalinowski J."/>
            <person name="Ruckert C."/>
        </authorList>
    </citation>
    <scope>NUCLEOTIDE SEQUENCE</scope>
    <source>
        <strain evidence="7">CGMCC 1.15880</strain>
    </source>
</reference>
<reference evidence="7" key="2">
    <citation type="submission" date="2020-09" db="EMBL/GenBank/DDBJ databases">
        <authorList>
            <person name="Sun Q."/>
            <person name="Zhou Y."/>
        </authorList>
    </citation>
    <scope>NUCLEOTIDE SEQUENCE</scope>
    <source>
        <strain evidence="7">CGMCC 1.15880</strain>
    </source>
</reference>
<dbReference type="GO" id="GO:0016787">
    <property type="term" value="F:hydrolase activity"/>
    <property type="evidence" value="ECO:0007669"/>
    <property type="project" value="UniProtKB-KW"/>
</dbReference>